<dbReference type="GO" id="GO:0009279">
    <property type="term" value="C:cell outer membrane"/>
    <property type="evidence" value="ECO:0007669"/>
    <property type="project" value="UniProtKB-SubCell"/>
</dbReference>
<dbReference type="PRINTS" id="PR01021">
    <property type="entry name" value="OMPADOMAIN"/>
</dbReference>
<dbReference type="InterPro" id="IPR006665">
    <property type="entry name" value="OmpA-like"/>
</dbReference>
<dbReference type="OrthoDB" id="113254at2"/>
<proteinExistence type="predicted"/>
<dbReference type="InterPro" id="IPR006664">
    <property type="entry name" value="OMP_bac"/>
</dbReference>
<dbReference type="Pfam" id="PF00691">
    <property type="entry name" value="OmpA"/>
    <property type="match status" value="1"/>
</dbReference>
<keyword evidence="8" id="KW-1185">Reference proteome</keyword>
<reference evidence="7 8" key="1">
    <citation type="submission" date="2017-01" db="EMBL/GenBank/DDBJ databases">
        <title>Complete genome sequence of esterase-producing bacterium Croceicoccus marinus E4A9.</title>
        <authorList>
            <person name="Wu Y.-H."/>
            <person name="Cheng H."/>
            <person name="Xu L."/>
            <person name="Huo Y.-Y."/>
            <person name="Wang C.-S."/>
            <person name="Xu X.-W."/>
        </authorList>
    </citation>
    <scope>NUCLEOTIDE SEQUENCE [LARGE SCALE GENOMIC DNA]</scope>
    <source>
        <strain evidence="7 8">E4A9</strain>
    </source>
</reference>
<dbReference type="KEGG" id="cman:A9D14_01645"/>
<feature type="chain" id="PRO_5011723114" evidence="5">
    <location>
        <begin position="26"/>
        <end position="299"/>
    </location>
</feature>
<keyword evidence="3" id="KW-0998">Cell outer membrane</keyword>
<gene>
    <name evidence="7" type="ORF">A9D14_01645</name>
</gene>
<evidence type="ECO:0000313" key="7">
    <source>
        <dbReference type="EMBL" id="ARU15111.1"/>
    </source>
</evidence>
<evidence type="ECO:0000256" key="4">
    <source>
        <dbReference type="PROSITE-ProRule" id="PRU00473"/>
    </source>
</evidence>
<dbReference type="PANTHER" id="PTHR30329:SF21">
    <property type="entry name" value="LIPOPROTEIN YIAD-RELATED"/>
    <property type="match status" value="1"/>
</dbReference>
<evidence type="ECO:0000256" key="5">
    <source>
        <dbReference type="SAM" id="SignalP"/>
    </source>
</evidence>
<dbReference type="CDD" id="cd07185">
    <property type="entry name" value="OmpA_C-like"/>
    <property type="match status" value="1"/>
</dbReference>
<dbReference type="AlphaFoldDB" id="A0A1Z1F8H8"/>
<evidence type="ECO:0000256" key="2">
    <source>
        <dbReference type="ARBA" id="ARBA00023136"/>
    </source>
</evidence>
<dbReference type="InterPro" id="IPR050330">
    <property type="entry name" value="Bact_OuterMem_StrucFunc"/>
</dbReference>
<feature type="signal peptide" evidence="5">
    <location>
        <begin position="1"/>
        <end position="25"/>
    </location>
</feature>
<accession>A0A1Z1F8H8</accession>
<keyword evidence="2 4" id="KW-0472">Membrane</keyword>
<organism evidence="7 8">
    <name type="scientific">Croceicoccus marinus</name>
    <dbReference type="NCBI Taxonomy" id="450378"/>
    <lineage>
        <taxon>Bacteria</taxon>
        <taxon>Pseudomonadati</taxon>
        <taxon>Pseudomonadota</taxon>
        <taxon>Alphaproteobacteria</taxon>
        <taxon>Sphingomonadales</taxon>
        <taxon>Erythrobacteraceae</taxon>
        <taxon>Croceicoccus</taxon>
    </lineage>
</organism>
<dbReference type="EMBL" id="CP019602">
    <property type="protein sequence ID" value="ARU15111.1"/>
    <property type="molecule type" value="Genomic_DNA"/>
</dbReference>
<sequence>MNALTKRSKAMLLVASLALPMSGLAAQEQPAPQGDTLSTTYGPQMPAMSEMTRGPDMEGIISARSGDRIQITAEDGTKTVLTVTDETRIKSSGGFLGLNKDRLAANELLNGLPVSIETMQWDGGLVAGEIDLKTKDLKTANMIYNATDQRFGENELAIQQNAAATEALRGRFGDIDKYNVKNVTNVNFDTGKYNLSEQDKALLCSTASQADAMENALLLVVGYTDSTGSQEINQVLSEKRAARVVNHLQQACGWKPYRMLTPTGMAEADPMADNSTPEGKAQNRRVAVNVLVSKAVDEM</sequence>
<dbReference type="RefSeq" id="WP_066842388.1">
    <property type="nucleotide sequence ID" value="NZ_CP019602.1"/>
</dbReference>
<evidence type="ECO:0000313" key="8">
    <source>
        <dbReference type="Proteomes" id="UP000195807"/>
    </source>
</evidence>
<evidence type="ECO:0000256" key="3">
    <source>
        <dbReference type="ARBA" id="ARBA00023237"/>
    </source>
</evidence>
<dbReference type="PANTHER" id="PTHR30329">
    <property type="entry name" value="STATOR ELEMENT OF FLAGELLAR MOTOR COMPLEX"/>
    <property type="match status" value="1"/>
</dbReference>
<dbReference type="Proteomes" id="UP000195807">
    <property type="component" value="Chromosome"/>
</dbReference>
<dbReference type="Gene3D" id="3.30.1330.60">
    <property type="entry name" value="OmpA-like domain"/>
    <property type="match status" value="1"/>
</dbReference>
<keyword evidence="5" id="KW-0732">Signal</keyword>
<dbReference type="PROSITE" id="PS51123">
    <property type="entry name" value="OMPA_2"/>
    <property type="match status" value="1"/>
</dbReference>
<dbReference type="PRINTS" id="PR01023">
    <property type="entry name" value="NAFLGMOTY"/>
</dbReference>
<protein>
    <submittedName>
        <fullName evidence="7">Cell envelope biogenesis protein OmpA</fullName>
    </submittedName>
</protein>
<dbReference type="SUPFAM" id="SSF103088">
    <property type="entry name" value="OmpA-like"/>
    <property type="match status" value="1"/>
</dbReference>
<dbReference type="InterPro" id="IPR036737">
    <property type="entry name" value="OmpA-like_sf"/>
</dbReference>
<dbReference type="STRING" id="450378.GCA_001661675_00327"/>
<evidence type="ECO:0000256" key="1">
    <source>
        <dbReference type="ARBA" id="ARBA00004442"/>
    </source>
</evidence>
<comment type="subcellular location">
    <subcellularLocation>
        <location evidence="1">Cell outer membrane</location>
    </subcellularLocation>
</comment>
<feature type="domain" description="OmpA-like" evidence="6">
    <location>
        <begin position="175"/>
        <end position="294"/>
    </location>
</feature>
<evidence type="ECO:0000259" key="6">
    <source>
        <dbReference type="PROSITE" id="PS51123"/>
    </source>
</evidence>
<name>A0A1Z1F8H8_9SPHN</name>